<dbReference type="AlphaFoldDB" id="A0A8X7RM39"/>
<comment type="caution">
    <text evidence="14">Lacks conserved residue(s) required for the propagation of feature annotation.</text>
</comment>
<dbReference type="OrthoDB" id="10264220at2759"/>
<evidence type="ECO:0000256" key="6">
    <source>
        <dbReference type="ARBA" id="ARBA00022603"/>
    </source>
</evidence>
<evidence type="ECO:0000256" key="9">
    <source>
        <dbReference type="ARBA" id="ARBA00022989"/>
    </source>
</evidence>
<comment type="similarity">
    <text evidence="4 14">Belongs to the V-ATPase 116 kDa subunit family.</text>
</comment>
<dbReference type="PANTHER" id="PTHR11629">
    <property type="entry name" value="VACUOLAR PROTON ATPASES"/>
    <property type="match status" value="1"/>
</dbReference>
<keyword evidence="8 14" id="KW-0812">Transmembrane</keyword>
<reference evidence="15 16" key="1">
    <citation type="submission" date="2020-02" db="EMBL/GenBank/DDBJ databases">
        <authorList>
            <person name="Ma Q."/>
            <person name="Huang Y."/>
            <person name="Song X."/>
            <person name="Pei D."/>
        </authorList>
    </citation>
    <scope>NUCLEOTIDE SEQUENCE [LARGE SCALE GENOMIC DNA]</scope>
    <source>
        <strain evidence="15">Sxm20200214</strain>
        <tissue evidence="15">Leaf</tissue>
    </source>
</reference>
<evidence type="ECO:0000256" key="4">
    <source>
        <dbReference type="ARBA" id="ARBA00009904"/>
    </source>
</evidence>
<keyword evidence="7" id="KW-0808">Transferase</keyword>
<comment type="similarity">
    <text evidence="3">Belongs to the NDUFAF7 family.</text>
</comment>
<evidence type="ECO:0000313" key="15">
    <source>
        <dbReference type="EMBL" id="KAG2289360.1"/>
    </source>
</evidence>
<keyword evidence="9 14" id="KW-1133">Transmembrane helix</keyword>
<dbReference type="InterPro" id="IPR029063">
    <property type="entry name" value="SAM-dependent_MTases_sf"/>
</dbReference>
<organism evidence="15 16">
    <name type="scientific">Brassica carinata</name>
    <name type="common">Ethiopian mustard</name>
    <name type="synonym">Abyssinian cabbage</name>
    <dbReference type="NCBI Taxonomy" id="52824"/>
    <lineage>
        <taxon>Eukaryota</taxon>
        <taxon>Viridiplantae</taxon>
        <taxon>Streptophyta</taxon>
        <taxon>Embryophyta</taxon>
        <taxon>Tracheophyta</taxon>
        <taxon>Spermatophyta</taxon>
        <taxon>Magnoliopsida</taxon>
        <taxon>eudicotyledons</taxon>
        <taxon>Gunneridae</taxon>
        <taxon>Pentapetalae</taxon>
        <taxon>rosids</taxon>
        <taxon>malvids</taxon>
        <taxon>Brassicales</taxon>
        <taxon>Brassicaceae</taxon>
        <taxon>Brassiceae</taxon>
        <taxon>Brassica</taxon>
    </lineage>
</organism>
<keyword evidence="10 14" id="KW-0406">Ion transport</keyword>
<evidence type="ECO:0000256" key="8">
    <source>
        <dbReference type="ARBA" id="ARBA00022692"/>
    </source>
</evidence>
<evidence type="ECO:0000256" key="13">
    <source>
        <dbReference type="ARBA" id="ARBA00048612"/>
    </source>
</evidence>
<evidence type="ECO:0000313" key="16">
    <source>
        <dbReference type="Proteomes" id="UP000886595"/>
    </source>
</evidence>
<feature type="transmembrane region" description="Helical" evidence="14">
    <location>
        <begin position="156"/>
        <end position="178"/>
    </location>
</feature>
<evidence type="ECO:0000256" key="12">
    <source>
        <dbReference type="ARBA" id="ARBA00023136"/>
    </source>
</evidence>
<dbReference type="Pfam" id="PF02636">
    <property type="entry name" value="Methyltransf_28"/>
    <property type="match status" value="1"/>
</dbReference>
<comment type="subcellular location">
    <subcellularLocation>
        <location evidence="1">Membrane</location>
        <topology evidence="1">Multi-pass membrane protein</topology>
    </subcellularLocation>
    <subcellularLocation>
        <location evidence="2">Mitochondrion</location>
    </subcellularLocation>
</comment>
<dbReference type="GO" id="GO:0005739">
    <property type="term" value="C:mitochondrion"/>
    <property type="evidence" value="ECO:0007669"/>
    <property type="project" value="UniProtKB-SubCell"/>
</dbReference>
<dbReference type="GO" id="GO:0007035">
    <property type="term" value="P:vacuolar acidification"/>
    <property type="evidence" value="ECO:0007669"/>
    <property type="project" value="TreeGrafter"/>
</dbReference>
<evidence type="ECO:0000256" key="1">
    <source>
        <dbReference type="ARBA" id="ARBA00004141"/>
    </source>
</evidence>
<dbReference type="Proteomes" id="UP000886595">
    <property type="component" value="Unassembled WGS sequence"/>
</dbReference>
<comment type="function">
    <text evidence="14">Essential component of the vacuolar proton pump (V-ATPase), a multimeric enzyme that catalyzes the translocation of protons across the membranes. Required for assembly and activity of the V-ATPase.</text>
</comment>
<comment type="caution">
    <text evidence="15">The sequence shown here is derived from an EMBL/GenBank/DDBJ whole genome shotgun (WGS) entry which is preliminary data.</text>
</comment>
<evidence type="ECO:0000256" key="2">
    <source>
        <dbReference type="ARBA" id="ARBA00004173"/>
    </source>
</evidence>
<evidence type="ECO:0000256" key="11">
    <source>
        <dbReference type="ARBA" id="ARBA00023128"/>
    </source>
</evidence>
<evidence type="ECO:0000256" key="7">
    <source>
        <dbReference type="ARBA" id="ARBA00022679"/>
    </source>
</evidence>
<dbReference type="GO" id="GO:0016471">
    <property type="term" value="C:vacuolar proton-transporting V-type ATPase complex"/>
    <property type="evidence" value="ECO:0007669"/>
    <property type="project" value="TreeGrafter"/>
</dbReference>
<dbReference type="GO" id="GO:0033179">
    <property type="term" value="C:proton-transporting V-type ATPase, V0 domain"/>
    <property type="evidence" value="ECO:0007669"/>
    <property type="project" value="InterPro"/>
</dbReference>
<dbReference type="InterPro" id="IPR003788">
    <property type="entry name" value="NDUFAF7"/>
</dbReference>
<evidence type="ECO:0000256" key="5">
    <source>
        <dbReference type="ARBA" id="ARBA00022448"/>
    </source>
</evidence>
<gene>
    <name evidence="15" type="ORF">Bca52824_048964</name>
</gene>
<dbReference type="Gene3D" id="3.40.50.12710">
    <property type="match status" value="1"/>
</dbReference>
<dbReference type="SUPFAM" id="SSF53335">
    <property type="entry name" value="S-adenosyl-L-methionine-dependent methyltransferases"/>
    <property type="match status" value="1"/>
</dbReference>
<comment type="catalytic activity">
    <reaction evidence="13">
        <text>L-arginyl-[protein] + 2 S-adenosyl-L-methionine = N(omega),N(omega)'-dimethyl-L-arginyl-[protein] + 2 S-adenosyl-L-homocysteine + 2 H(+)</text>
        <dbReference type="Rhea" id="RHEA:48108"/>
        <dbReference type="Rhea" id="RHEA-COMP:10532"/>
        <dbReference type="Rhea" id="RHEA-COMP:11992"/>
        <dbReference type="ChEBI" id="CHEBI:15378"/>
        <dbReference type="ChEBI" id="CHEBI:29965"/>
        <dbReference type="ChEBI" id="CHEBI:57856"/>
        <dbReference type="ChEBI" id="CHEBI:59789"/>
        <dbReference type="ChEBI" id="CHEBI:88221"/>
        <dbReference type="EC" id="2.1.1.320"/>
    </reaction>
</comment>
<keyword evidence="16" id="KW-1185">Reference proteome</keyword>
<dbReference type="GO" id="GO:0046961">
    <property type="term" value="F:proton-transporting ATPase activity, rotational mechanism"/>
    <property type="evidence" value="ECO:0007669"/>
    <property type="project" value="InterPro"/>
</dbReference>
<dbReference type="GO" id="GO:0032259">
    <property type="term" value="P:methylation"/>
    <property type="evidence" value="ECO:0007669"/>
    <property type="project" value="UniProtKB-KW"/>
</dbReference>
<evidence type="ECO:0000256" key="14">
    <source>
        <dbReference type="RuleBase" id="RU361189"/>
    </source>
</evidence>
<dbReference type="GO" id="GO:0051117">
    <property type="term" value="F:ATPase binding"/>
    <property type="evidence" value="ECO:0007669"/>
    <property type="project" value="TreeGrafter"/>
</dbReference>
<dbReference type="InterPro" id="IPR002490">
    <property type="entry name" value="V-ATPase_116kDa_su"/>
</dbReference>
<proteinExistence type="inferred from homology"/>
<dbReference type="GO" id="GO:0035243">
    <property type="term" value="F:protein-arginine omega-N symmetric methyltransferase activity"/>
    <property type="evidence" value="ECO:0007669"/>
    <property type="project" value="UniProtKB-EC"/>
</dbReference>
<dbReference type="Pfam" id="PF01496">
    <property type="entry name" value="V_ATPase_I"/>
    <property type="match status" value="1"/>
</dbReference>
<keyword evidence="6" id="KW-0489">Methyltransferase</keyword>
<dbReference type="PANTHER" id="PTHR11629:SF112">
    <property type="entry name" value="V-TYPE PROTON ATPASE SUBUNIT A3"/>
    <property type="match status" value="1"/>
</dbReference>
<evidence type="ECO:0000256" key="3">
    <source>
        <dbReference type="ARBA" id="ARBA00005891"/>
    </source>
</evidence>
<sequence length="312" mass="34900">MSGFRHAGVSKIGVRSITCYRQIRRLRSCPAALNGGSETETNSETLASRICSSLQSSLSVFSGTHTSHRDNYLTGVSVGDCPRLGPALQKLQHQNLKCTDESSSEKKAISSLAGTPVHWHATLEEVPLGVPTIIIAHEFYDALPVHQFQVCVICNIVFSFFQLVLLFLAIFYVLCMLLSKQFILKKQHEAIQKQQGQSYAPIEETDESLHVATSGGSHGHGEFEFGEIFVHHLAHSEISSVFYETMRRSSFSLGVQQCVDPDRWDHCFHIVGLLLVIETLSTFLRALRLHLVEFQNKFYAHFSFVLTGNEDD</sequence>
<name>A0A8X7RM39_BRACI</name>
<keyword evidence="14" id="KW-0375">Hydrogen ion transport</keyword>
<dbReference type="InterPro" id="IPR038375">
    <property type="entry name" value="NDUFAF7_sf"/>
</dbReference>
<protein>
    <recommendedName>
        <fullName evidence="14">V-type proton ATPase subunit a</fullName>
    </recommendedName>
</protein>
<evidence type="ECO:0000256" key="10">
    <source>
        <dbReference type="ARBA" id="ARBA00023065"/>
    </source>
</evidence>
<keyword evidence="5 14" id="KW-0813">Transport</keyword>
<accession>A0A8X7RM39</accession>
<keyword evidence="12 14" id="KW-0472">Membrane</keyword>
<dbReference type="EMBL" id="JAAMPC010000010">
    <property type="protein sequence ID" value="KAG2289360.1"/>
    <property type="molecule type" value="Genomic_DNA"/>
</dbReference>
<keyword evidence="11" id="KW-0496">Mitochondrion</keyword>